<keyword evidence="1" id="KW-1133">Transmembrane helix</keyword>
<evidence type="ECO:0000313" key="2">
    <source>
        <dbReference type="EMBL" id="SEK30445.1"/>
    </source>
</evidence>
<gene>
    <name evidence="2" type="ORF">SAMN05421740_101489</name>
</gene>
<evidence type="ECO:0000313" key="3">
    <source>
        <dbReference type="Proteomes" id="UP000198916"/>
    </source>
</evidence>
<dbReference type="InterPro" id="IPR005625">
    <property type="entry name" value="PepSY-ass_TM"/>
</dbReference>
<dbReference type="AlphaFoldDB" id="A0A1H7G3Z9"/>
<name>A0A1H7G3Z9_9SPHI</name>
<feature type="transmembrane region" description="Helical" evidence="1">
    <location>
        <begin position="155"/>
        <end position="178"/>
    </location>
</feature>
<sequence>MDNTRTKSVKTNKGEGKLIWKIHHWSGFYTGIVIAVLCITGSVAVFIPEIDYIIQRMHYSAASSPAKKWHFDQSVVSLTHQYPDYQSLRIEFPEKPGYAGIVHLTVKANTAEDRFAFFVDMGKDKILGRRNHQNSIANYLRQIHVRLYEGNWGRYFVGFGGVAFVIVTITGLMIYGNFMKRQQYPQIRNGKGLRLVMADWHKLLGISSLAFNLMIALTGAWLGLQGWFKVKNPSQYQAAAVMSGEADAQTTVNWEEVLGTTARYFPDLVPLSAVSSTDGSGTVTISGNIKGLIYERAINRLTLSKFGLQPVFKYDIREKPFWHKFFFVQEALHFGDYGGLGLKITYALLGLVSAFLSISGFVVYFYRTAKKSNRKSAPLKITFIYSVIILLVLVIAALVSTLIGYSTAALMMAVVIDGGLVGIVLYGLIRFLRRKFCLPKPVIG</sequence>
<accession>A0A1H7G3Z9</accession>
<feature type="transmembrane region" description="Helical" evidence="1">
    <location>
        <begin position="344"/>
        <end position="366"/>
    </location>
</feature>
<dbReference type="OrthoDB" id="6307929at2"/>
<feature type="transmembrane region" description="Helical" evidence="1">
    <location>
        <begin position="27"/>
        <end position="47"/>
    </location>
</feature>
<feature type="transmembrane region" description="Helical" evidence="1">
    <location>
        <begin position="409"/>
        <end position="429"/>
    </location>
</feature>
<feature type="transmembrane region" description="Helical" evidence="1">
    <location>
        <begin position="203"/>
        <end position="224"/>
    </location>
</feature>
<dbReference type="Proteomes" id="UP000198916">
    <property type="component" value="Unassembled WGS sequence"/>
</dbReference>
<evidence type="ECO:0000256" key="1">
    <source>
        <dbReference type="SAM" id="Phobius"/>
    </source>
</evidence>
<feature type="transmembrane region" description="Helical" evidence="1">
    <location>
        <begin position="378"/>
        <end position="403"/>
    </location>
</feature>
<keyword evidence="1" id="KW-0812">Transmembrane</keyword>
<keyword evidence="3" id="KW-1185">Reference proteome</keyword>
<dbReference type="Pfam" id="PF03929">
    <property type="entry name" value="PepSY_TM"/>
    <property type="match status" value="1"/>
</dbReference>
<dbReference type="STRING" id="332977.SAMN05421740_101489"/>
<dbReference type="PANTHER" id="PTHR34219">
    <property type="entry name" value="IRON-REGULATED INNER MEMBRANE PROTEIN-RELATED"/>
    <property type="match status" value="1"/>
</dbReference>
<reference evidence="3" key="1">
    <citation type="submission" date="2016-10" db="EMBL/GenBank/DDBJ databases">
        <authorList>
            <person name="Varghese N."/>
            <person name="Submissions S."/>
        </authorList>
    </citation>
    <scope>NUCLEOTIDE SEQUENCE [LARGE SCALE GENOMIC DNA]</scope>
    <source>
        <strain evidence="3">Jip14</strain>
    </source>
</reference>
<organism evidence="2 3">
    <name type="scientific">Parapedobacter koreensis</name>
    <dbReference type="NCBI Taxonomy" id="332977"/>
    <lineage>
        <taxon>Bacteria</taxon>
        <taxon>Pseudomonadati</taxon>
        <taxon>Bacteroidota</taxon>
        <taxon>Sphingobacteriia</taxon>
        <taxon>Sphingobacteriales</taxon>
        <taxon>Sphingobacteriaceae</taxon>
        <taxon>Parapedobacter</taxon>
    </lineage>
</organism>
<dbReference type="RefSeq" id="WP_090602470.1">
    <property type="nucleotide sequence ID" value="NZ_FNZR01000001.1"/>
</dbReference>
<proteinExistence type="predicted"/>
<keyword evidence="1" id="KW-0472">Membrane</keyword>
<protein>
    <submittedName>
        <fullName evidence="2">Uncharacterized iron-regulated membrane protein</fullName>
    </submittedName>
</protein>
<dbReference type="EMBL" id="FNZR01000001">
    <property type="protein sequence ID" value="SEK30445.1"/>
    <property type="molecule type" value="Genomic_DNA"/>
</dbReference>